<dbReference type="OrthoDB" id="9805455at2"/>
<comment type="cofactor">
    <cofactor evidence="15">
        <name>Mg(2+)</name>
        <dbReference type="ChEBI" id="CHEBI:18420"/>
    </cofactor>
    <text evidence="15">Binds 2 magnesium ions per tetramer.</text>
</comment>
<evidence type="ECO:0000259" key="17">
    <source>
        <dbReference type="PROSITE" id="PS50886"/>
    </source>
</evidence>
<dbReference type="AlphaFoldDB" id="A0A5K7Z3Y4"/>
<dbReference type="PROSITE" id="PS50886">
    <property type="entry name" value="TRBD"/>
    <property type="match status" value="1"/>
</dbReference>
<keyword evidence="21" id="KW-1185">Reference proteome</keyword>
<dbReference type="GO" id="GO:0006432">
    <property type="term" value="P:phenylalanyl-tRNA aminoacylation"/>
    <property type="evidence" value="ECO:0007669"/>
    <property type="project" value="UniProtKB-UniRule"/>
</dbReference>
<feature type="binding site" evidence="15">
    <location>
        <position position="464"/>
    </location>
    <ligand>
        <name>Mg(2+)</name>
        <dbReference type="ChEBI" id="CHEBI:18420"/>
        <note>shared with alpha subunit</note>
    </ligand>
</feature>
<feature type="domain" description="B5" evidence="19">
    <location>
        <begin position="401"/>
        <end position="477"/>
    </location>
</feature>
<dbReference type="InterPro" id="IPR033714">
    <property type="entry name" value="tRNA_bind_bactPheRS"/>
</dbReference>
<evidence type="ECO:0000256" key="6">
    <source>
        <dbReference type="ARBA" id="ARBA00022598"/>
    </source>
</evidence>
<evidence type="ECO:0000256" key="2">
    <source>
        <dbReference type="ARBA" id="ARBA00008653"/>
    </source>
</evidence>
<evidence type="ECO:0000256" key="12">
    <source>
        <dbReference type="ARBA" id="ARBA00022917"/>
    </source>
</evidence>
<dbReference type="SUPFAM" id="SSF56037">
    <property type="entry name" value="PheT/TilS domain"/>
    <property type="match status" value="1"/>
</dbReference>
<dbReference type="GO" id="GO:0005524">
    <property type="term" value="F:ATP binding"/>
    <property type="evidence" value="ECO:0007669"/>
    <property type="project" value="UniProtKB-UniRule"/>
</dbReference>
<dbReference type="InterPro" id="IPR036690">
    <property type="entry name" value="Fdx_antiC-bd_sf"/>
</dbReference>
<gene>
    <name evidence="15 20" type="primary">pheT</name>
    <name evidence="20" type="ORF">DSCW_38830</name>
</gene>
<comment type="subcellular location">
    <subcellularLocation>
        <location evidence="1 15">Cytoplasm</location>
    </subcellularLocation>
</comment>
<evidence type="ECO:0000256" key="15">
    <source>
        <dbReference type="HAMAP-Rule" id="MF_00283"/>
    </source>
</evidence>
<dbReference type="PANTHER" id="PTHR10947:SF0">
    <property type="entry name" value="PHENYLALANINE--TRNA LIGASE BETA SUBUNIT"/>
    <property type="match status" value="1"/>
</dbReference>
<dbReference type="EC" id="6.1.1.20" evidence="15"/>
<keyword evidence="8 15" id="KW-0547">Nucleotide-binding</keyword>
<dbReference type="SUPFAM" id="SSF50249">
    <property type="entry name" value="Nucleic acid-binding proteins"/>
    <property type="match status" value="1"/>
</dbReference>
<evidence type="ECO:0000256" key="16">
    <source>
        <dbReference type="PROSITE-ProRule" id="PRU00209"/>
    </source>
</evidence>
<dbReference type="FunFam" id="3.50.40.10:FF:000001">
    <property type="entry name" value="Phenylalanine--tRNA ligase beta subunit"/>
    <property type="match status" value="1"/>
</dbReference>
<dbReference type="InterPro" id="IPR045060">
    <property type="entry name" value="Phe-tRNA-ligase_IIc_bsu"/>
</dbReference>
<dbReference type="GO" id="GO:0004826">
    <property type="term" value="F:phenylalanine-tRNA ligase activity"/>
    <property type="evidence" value="ECO:0007669"/>
    <property type="project" value="UniProtKB-UniRule"/>
</dbReference>
<dbReference type="Pfam" id="PF03147">
    <property type="entry name" value="FDX-ACB"/>
    <property type="match status" value="1"/>
</dbReference>
<evidence type="ECO:0000256" key="10">
    <source>
        <dbReference type="ARBA" id="ARBA00022842"/>
    </source>
</evidence>
<dbReference type="Pfam" id="PF03484">
    <property type="entry name" value="B5"/>
    <property type="match status" value="1"/>
</dbReference>
<dbReference type="RefSeq" id="WP_155305290.1">
    <property type="nucleotide sequence ID" value="NZ_AP021875.1"/>
</dbReference>
<evidence type="ECO:0000313" key="20">
    <source>
        <dbReference type="EMBL" id="BBO76466.1"/>
    </source>
</evidence>
<dbReference type="InterPro" id="IPR005147">
    <property type="entry name" value="tRNA_synthase_B5-dom"/>
</dbReference>
<dbReference type="Pfam" id="PF01588">
    <property type="entry name" value="tRNA_bind"/>
    <property type="match status" value="1"/>
</dbReference>
<evidence type="ECO:0000256" key="4">
    <source>
        <dbReference type="ARBA" id="ARBA00022490"/>
    </source>
</evidence>
<evidence type="ECO:0000256" key="8">
    <source>
        <dbReference type="ARBA" id="ARBA00022741"/>
    </source>
</evidence>
<dbReference type="NCBIfam" id="NF045760">
    <property type="entry name" value="YtpR"/>
    <property type="match status" value="1"/>
</dbReference>
<evidence type="ECO:0000259" key="19">
    <source>
        <dbReference type="PROSITE" id="PS51483"/>
    </source>
</evidence>
<dbReference type="SUPFAM" id="SSF54991">
    <property type="entry name" value="Anticodon-binding domain of PheRS"/>
    <property type="match status" value="1"/>
</dbReference>
<dbReference type="Pfam" id="PF17759">
    <property type="entry name" value="tRNA_synthFbeta"/>
    <property type="match status" value="1"/>
</dbReference>
<comment type="similarity">
    <text evidence="2 15">Belongs to the phenylalanyl-tRNA synthetase beta subunit family. Type 1 subfamily.</text>
</comment>
<dbReference type="InterPro" id="IPR005121">
    <property type="entry name" value="Fdx_antiC-bd"/>
</dbReference>
<dbReference type="SUPFAM" id="SSF46955">
    <property type="entry name" value="Putative DNA-binding domain"/>
    <property type="match status" value="1"/>
</dbReference>
<evidence type="ECO:0000256" key="1">
    <source>
        <dbReference type="ARBA" id="ARBA00004496"/>
    </source>
</evidence>
<dbReference type="InterPro" id="IPR041616">
    <property type="entry name" value="PheRS_beta_core"/>
</dbReference>
<comment type="subunit">
    <text evidence="3 15">Tetramer of two alpha and two beta subunits.</text>
</comment>
<dbReference type="CDD" id="cd00769">
    <property type="entry name" value="PheRS_beta_core"/>
    <property type="match status" value="1"/>
</dbReference>
<keyword evidence="13 15" id="KW-0030">Aminoacyl-tRNA synthetase</keyword>
<name>A0A5K7Z3Y4_9BACT</name>
<dbReference type="SMART" id="SM00873">
    <property type="entry name" value="B3_4"/>
    <property type="match status" value="1"/>
</dbReference>
<sequence>MKVSLSWLNEYVPITMEVSELADALTMAGLEVEAVEDRYAFLETVVVGKVTEVLPHPNADRLKLCRVDSGGKAATVVCGAPNVAVGIKAPLAHVGTRLPNGAVLQETVIRGETSAGMLCSERELELGSDGSGLMVLDPDLQPGLCLKDALNLSDFTLEIGLTPNRPDCLSLIGVAREIAAILGVALNVPEFSLPDSHGNINDLTSVTIEATDHCPRYAARLLEGVSVAPSPYWLQERLRSVGVRPINNLVDVTNFVMLETGQPLHAFDFDNLAGHRIVVRTAAEGEPFTTLDNKDRLLSDQMLMICDGEKPVAVGGVMGGLNSEIEDTTTRVLIESACFDPISIRKTSKSLGLNTDASHRFERGVDPDGTLFALDRAAGLMAELGLGRMVAGFIDEDFRSAEPLELSLSVPATNDLLGTDLDRDVMAKLLESVAFQVRPDGDQILRVQVPSFRVDVFRPQDLMEEVARLSGYNRIPVTFPQIPARGASVTALRDHRNRVREILCAFGFSETINYSFISAESADRIQLDAEDPRRSHVDLLNPISEEQSVMRTTLVPGMLETAQRNIARQQNDLRLFEVGKVFLPQPDMTLPLEKEMLVGLWTGARSNTAWHTRETACDFYDIKGAVQGLALCLGVGQPAFTAQPDEVCRYTRAGHTAKVLLDGEMLGIVGELDTAVVEHYNLKQRCFVFELDLELLSQRVPDSKQMVPIPRFPSTSRDITVIVDQAVESSSLMDTVVGFGEALVEDLYLFDVFAGDPIPVGKKSVSFRIVYRSAERTLEDETVNEIHHRLTQQLITEFRATLPA</sequence>
<dbReference type="Gene3D" id="3.30.70.380">
    <property type="entry name" value="Ferrodoxin-fold anticodon-binding domain"/>
    <property type="match status" value="1"/>
</dbReference>
<keyword evidence="10 15" id="KW-0460">Magnesium</keyword>
<evidence type="ECO:0000259" key="18">
    <source>
        <dbReference type="PROSITE" id="PS51447"/>
    </source>
</evidence>
<keyword evidence="12 15" id="KW-0648">Protein biosynthesis</keyword>
<proteinExistence type="inferred from homology"/>
<dbReference type="SMART" id="SM00874">
    <property type="entry name" value="B5"/>
    <property type="match status" value="1"/>
</dbReference>
<dbReference type="InterPro" id="IPR045864">
    <property type="entry name" value="aa-tRNA-synth_II/BPL/LPL"/>
</dbReference>
<dbReference type="PROSITE" id="PS51483">
    <property type="entry name" value="B5"/>
    <property type="match status" value="1"/>
</dbReference>
<dbReference type="InterPro" id="IPR012340">
    <property type="entry name" value="NA-bd_OB-fold"/>
</dbReference>
<evidence type="ECO:0000313" key="21">
    <source>
        <dbReference type="Proteomes" id="UP000427769"/>
    </source>
</evidence>
<dbReference type="PROSITE" id="PS51447">
    <property type="entry name" value="FDX_ACB"/>
    <property type="match status" value="1"/>
</dbReference>
<dbReference type="InterPro" id="IPR004532">
    <property type="entry name" value="Phe-tRNA-ligase_IIc_bsu_bact"/>
</dbReference>
<dbReference type="GO" id="GO:0000049">
    <property type="term" value="F:tRNA binding"/>
    <property type="evidence" value="ECO:0007669"/>
    <property type="project" value="UniProtKB-UniRule"/>
</dbReference>
<keyword evidence="4 15" id="KW-0963">Cytoplasm</keyword>
<dbReference type="HAMAP" id="MF_00283">
    <property type="entry name" value="Phe_tRNA_synth_beta1"/>
    <property type="match status" value="1"/>
</dbReference>
<feature type="domain" description="TRNA-binding" evidence="17">
    <location>
        <begin position="39"/>
        <end position="147"/>
    </location>
</feature>
<dbReference type="Pfam" id="PF03483">
    <property type="entry name" value="B3_4"/>
    <property type="match status" value="1"/>
</dbReference>
<feature type="binding site" evidence="15">
    <location>
        <position position="455"/>
    </location>
    <ligand>
        <name>Mg(2+)</name>
        <dbReference type="ChEBI" id="CHEBI:18420"/>
        <note>shared with alpha subunit</note>
    </ligand>
</feature>
<dbReference type="Gene3D" id="3.30.930.10">
    <property type="entry name" value="Bira Bifunctional Protein, Domain 2"/>
    <property type="match status" value="1"/>
</dbReference>
<dbReference type="InterPro" id="IPR002547">
    <property type="entry name" value="tRNA-bd_dom"/>
</dbReference>
<keyword evidence="11 16" id="KW-0694">RNA-binding</keyword>
<keyword evidence="7 15" id="KW-0479">Metal-binding</keyword>
<dbReference type="SMART" id="SM00896">
    <property type="entry name" value="FDX-ACB"/>
    <property type="match status" value="1"/>
</dbReference>
<organism evidence="20 21">
    <name type="scientific">Desulfosarcina widdelii</name>
    <dbReference type="NCBI Taxonomy" id="947919"/>
    <lineage>
        <taxon>Bacteria</taxon>
        <taxon>Pseudomonadati</taxon>
        <taxon>Thermodesulfobacteriota</taxon>
        <taxon>Desulfobacteria</taxon>
        <taxon>Desulfobacterales</taxon>
        <taxon>Desulfosarcinaceae</taxon>
        <taxon>Desulfosarcina</taxon>
    </lineage>
</organism>
<dbReference type="PANTHER" id="PTHR10947">
    <property type="entry name" value="PHENYLALANYL-TRNA SYNTHETASE BETA CHAIN AND LEUCINE-RICH REPEAT-CONTAINING PROTEIN 47"/>
    <property type="match status" value="1"/>
</dbReference>
<dbReference type="InterPro" id="IPR005146">
    <property type="entry name" value="B3/B4_tRNA-bd"/>
</dbReference>
<evidence type="ECO:0000256" key="5">
    <source>
        <dbReference type="ARBA" id="ARBA00022555"/>
    </source>
</evidence>
<protein>
    <recommendedName>
        <fullName evidence="15">Phenylalanine--tRNA ligase beta subunit</fullName>
        <ecNumber evidence="15">6.1.1.20</ecNumber>
    </recommendedName>
    <alternativeName>
        <fullName evidence="15">Phenylalanyl-tRNA synthetase beta subunit</fullName>
        <shortName evidence="15">PheRS</shortName>
    </alternativeName>
</protein>
<accession>A0A5K7Z3Y4</accession>
<keyword evidence="6 15" id="KW-0436">Ligase</keyword>
<dbReference type="SUPFAM" id="SSF55681">
    <property type="entry name" value="Class II aaRS and biotin synthetases"/>
    <property type="match status" value="1"/>
</dbReference>
<dbReference type="EMBL" id="AP021875">
    <property type="protein sequence ID" value="BBO76466.1"/>
    <property type="molecule type" value="Genomic_DNA"/>
</dbReference>
<dbReference type="CDD" id="cd02796">
    <property type="entry name" value="tRNA_bind_bactPheRS"/>
    <property type="match status" value="1"/>
</dbReference>
<dbReference type="Gene3D" id="2.40.50.140">
    <property type="entry name" value="Nucleic acid-binding proteins"/>
    <property type="match status" value="1"/>
</dbReference>
<evidence type="ECO:0000256" key="11">
    <source>
        <dbReference type="ARBA" id="ARBA00022884"/>
    </source>
</evidence>
<feature type="binding site" evidence="15">
    <location>
        <position position="461"/>
    </location>
    <ligand>
        <name>Mg(2+)</name>
        <dbReference type="ChEBI" id="CHEBI:18420"/>
        <note>shared with alpha subunit</note>
    </ligand>
</feature>
<evidence type="ECO:0000256" key="14">
    <source>
        <dbReference type="ARBA" id="ARBA00049255"/>
    </source>
</evidence>
<dbReference type="InterPro" id="IPR009061">
    <property type="entry name" value="DNA-bd_dom_put_sf"/>
</dbReference>
<dbReference type="Proteomes" id="UP000427769">
    <property type="component" value="Chromosome"/>
</dbReference>
<comment type="catalytic activity">
    <reaction evidence="14 15">
        <text>tRNA(Phe) + L-phenylalanine + ATP = L-phenylalanyl-tRNA(Phe) + AMP + diphosphate + H(+)</text>
        <dbReference type="Rhea" id="RHEA:19413"/>
        <dbReference type="Rhea" id="RHEA-COMP:9668"/>
        <dbReference type="Rhea" id="RHEA-COMP:9699"/>
        <dbReference type="ChEBI" id="CHEBI:15378"/>
        <dbReference type="ChEBI" id="CHEBI:30616"/>
        <dbReference type="ChEBI" id="CHEBI:33019"/>
        <dbReference type="ChEBI" id="CHEBI:58095"/>
        <dbReference type="ChEBI" id="CHEBI:78442"/>
        <dbReference type="ChEBI" id="CHEBI:78531"/>
        <dbReference type="ChEBI" id="CHEBI:456215"/>
        <dbReference type="EC" id="6.1.1.20"/>
    </reaction>
</comment>
<feature type="binding site" evidence="15">
    <location>
        <position position="465"/>
    </location>
    <ligand>
        <name>Mg(2+)</name>
        <dbReference type="ChEBI" id="CHEBI:18420"/>
        <note>shared with alpha subunit</note>
    </ligand>
</feature>
<evidence type="ECO:0000256" key="3">
    <source>
        <dbReference type="ARBA" id="ARBA00011209"/>
    </source>
</evidence>
<dbReference type="Gene3D" id="3.30.56.10">
    <property type="match status" value="2"/>
</dbReference>
<dbReference type="Gene3D" id="3.50.40.10">
    <property type="entry name" value="Phenylalanyl-trna Synthetase, Chain B, domain 3"/>
    <property type="match status" value="1"/>
</dbReference>
<feature type="domain" description="FDX-ACB" evidence="18">
    <location>
        <begin position="710"/>
        <end position="803"/>
    </location>
</feature>
<evidence type="ECO:0000256" key="9">
    <source>
        <dbReference type="ARBA" id="ARBA00022840"/>
    </source>
</evidence>
<reference evidence="20 21" key="1">
    <citation type="submission" date="2019-11" db="EMBL/GenBank/DDBJ databases">
        <title>Comparative genomics of hydrocarbon-degrading Desulfosarcina strains.</title>
        <authorList>
            <person name="Watanabe M."/>
            <person name="Kojima H."/>
            <person name="Fukui M."/>
        </authorList>
    </citation>
    <scope>NUCLEOTIDE SEQUENCE [LARGE SCALE GENOMIC DNA]</scope>
    <source>
        <strain evidence="20 21">PP31</strain>
    </source>
</reference>
<dbReference type="GO" id="GO:0000287">
    <property type="term" value="F:magnesium ion binding"/>
    <property type="evidence" value="ECO:0007669"/>
    <property type="project" value="UniProtKB-UniRule"/>
</dbReference>
<keyword evidence="5 16" id="KW-0820">tRNA-binding</keyword>
<evidence type="ECO:0000256" key="13">
    <source>
        <dbReference type="ARBA" id="ARBA00023146"/>
    </source>
</evidence>
<evidence type="ECO:0000256" key="7">
    <source>
        <dbReference type="ARBA" id="ARBA00022723"/>
    </source>
</evidence>
<dbReference type="GO" id="GO:0009328">
    <property type="term" value="C:phenylalanine-tRNA ligase complex"/>
    <property type="evidence" value="ECO:0007669"/>
    <property type="project" value="TreeGrafter"/>
</dbReference>
<keyword evidence="9 15" id="KW-0067">ATP-binding</keyword>
<dbReference type="KEGG" id="dwd:DSCW_38830"/>
<dbReference type="InterPro" id="IPR020825">
    <property type="entry name" value="Phe-tRNA_synthase-like_B3/B4"/>
</dbReference>
<dbReference type="NCBIfam" id="TIGR00472">
    <property type="entry name" value="pheT_bact"/>
    <property type="match status" value="1"/>
</dbReference>